<organism evidence="3 4">
    <name type="scientific">Streptomyces ziwulingensis</name>
    <dbReference type="NCBI Taxonomy" id="1045501"/>
    <lineage>
        <taxon>Bacteria</taxon>
        <taxon>Bacillati</taxon>
        <taxon>Actinomycetota</taxon>
        <taxon>Actinomycetes</taxon>
        <taxon>Kitasatosporales</taxon>
        <taxon>Streptomycetaceae</taxon>
        <taxon>Streptomyces</taxon>
    </lineage>
</organism>
<dbReference type="RefSeq" id="WP_345620832.1">
    <property type="nucleotide sequence ID" value="NZ_BAABIG010000033.1"/>
</dbReference>
<dbReference type="Proteomes" id="UP001501265">
    <property type="component" value="Unassembled WGS sequence"/>
</dbReference>
<accession>A0ABP9C5U9</accession>
<evidence type="ECO:0000256" key="1">
    <source>
        <dbReference type="SAM" id="MobiDB-lite"/>
    </source>
</evidence>
<keyword evidence="2" id="KW-0812">Transmembrane</keyword>
<sequence length="177" mass="18855">MTVPVRPVRRTYRERGFDLRTTALYFLLLAIILCAVVFLARTAAGMVEQRPVWAGVLAVTALATVWWRRSRRRGISVAGYARRAARTLEEAAEKASDSLDARPAGTEVPVAVRIDAPAEVPADTAPVHPAPVPRAVPAVITGTATEALPSPSGGEESTVLLAHTEPDPGASGTPWRT</sequence>
<dbReference type="EMBL" id="BAABIG010000033">
    <property type="protein sequence ID" value="GAA4804004.1"/>
    <property type="molecule type" value="Genomic_DNA"/>
</dbReference>
<comment type="caution">
    <text evidence="3">The sequence shown here is derived from an EMBL/GenBank/DDBJ whole genome shotgun (WGS) entry which is preliminary data.</text>
</comment>
<protein>
    <submittedName>
        <fullName evidence="3">Uncharacterized protein</fullName>
    </submittedName>
</protein>
<gene>
    <name evidence="3" type="ORF">GCM10023220_36700</name>
</gene>
<evidence type="ECO:0000313" key="4">
    <source>
        <dbReference type="Proteomes" id="UP001501265"/>
    </source>
</evidence>
<evidence type="ECO:0000313" key="3">
    <source>
        <dbReference type="EMBL" id="GAA4804004.1"/>
    </source>
</evidence>
<proteinExistence type="predicted"/>
<keyword evidence="2" id="KW-1133">Transmembrane helix</keyword>
<name>A0ABP9C5U9_9ACTN</name>
<evidence type="ECO:0000256" key="2">
    <source>
        <dbReference type="SAM" id="Phobius"/>
    </source>
</evidence>
<keyword evidence="4" id="KW-1185">Reference proteome</keyword>
<feature type="region of interest" description="Disordered" evidence="1">
    <location>
        <begin position="143"/>
        <end position="177"/>
    </location>
</feature>
<keyword evidence="2" id="KW-0472">Membrane</keyword>
<reference evidence="4" key="1">
    <citation type="journal article" date="2019" name="Int. J. Syst. Evol. Microbiol.">
        <title>The Global Catalogue of Microorganisms (GCM) 10K type strain sequencing project: providing services to taxonomists for standard genome sequencing and annotation.</title>
        <authorList>
            <consortium name="The Broad Institute Genomics Platform"/>
            <consortium name="The Broad Institute Genome Sequencing Center for Infectious Disease"/>
            <person name="Wu L."/>
            <person name="Ma J."/>
        </authorList>
    </citation>
    <scope>NUCLEOTIDE SEQUENCE [LARGE SCALE GENOMIC DNA]</scope>
    <source>
        <strain evidence="4">JCM 18081</strain>
    </source>
</reference>
<feature type="transmembrane region" description="Helical" evidence="2">
    <location>
        <begin position="50"/>
        <end position="67"/>
    </location>
</feature>
<feature type="transmembrane region" description="Helical" evidence="2">
    <location>
        <begin position="21"/>
        <end position="44"/>
    </location>
</feature>